<evidence type="ECO:0000313" key="1">
    <source>
        <dbReference type="EMBL" id="KAK9130785.1"/>
    </source>
</evidence>
<sequence>MTMRETLAFSGRVQGVGAGHAKLLLEFSRREKESNIKPDPDLDLFMKATALTVKKLVKSNCALKWALERFSDEGKVMFKLLHVHARITTVPTPTKCNAIQCCCSSSGKLYSISQVRDDVATAYKKEMEWKTSKRLLPHKQLCSEKKVEAEIVQIEADDVPVTISNEVSRSKKGKLHQSKNIDTALEGTRVLAKPSLPEVMNKCFLLIASYLVQTWFDAWGCFAFGEDTKDIITMNLEKLLLCFQSGDSGATHIALLILSTGHAIRSSVSALLWQVPRGTDIGLVCLLTKTDDLSKPLRPWPSLQEFKELALVMLLLELSRIEKEANIKPDPDLDLFMKATALDGQEASVITDYIIKVQVIKMLGKSMKILEVDKRSLMLSSSLIVAVAVNGSRKSNCALKWGLERFSDEGNVRFKLLHVRVRITTVPTPMGNYIPISQVRDDVATAYKKEMEWKTSKRLLPHKQLCSEKKRRLYKLKRMMYQLQYLMKCLSPYTSEADGSNKYEISDTISCIDSDFTYDTSTQTGDSGATHLALLILPTGHAIGSSVFSSSMVS</sequence>
<protein>
    <submittedName>
        <fullName evidence="1">Uncharacterized protein</fullName>
    </submittedName>
</protein>
<dbReference type="AlphaFoldDB" id="A0AAP0JD29"/>
<dbReference type="Proteomes" id="UP001417504">
    <property type="component" value="Unassembled WGS sequence"/>
</dbReference>
<accession>A0AAP0JD29</accession>
<dbReference type="PANTHER" id="PTHR47382:SF9">
    <property type="entry name" value="U-BOX KINASE FAMILY PROTEIN"/>
    <property type="match status" value="1"/>
</dbReference>
<proteinExistence type="predicted"/>
<comment type="caution">
    <text evidence="1">The sequence shown here is derived from an EMBL/GenBank/DDBJ whole genome shotgun (WGS) entry which is preliminary data.</text>
</comment>
<dbReference type="EMBL" id="JBBNAE010000004">
    <property type="protein sequence ID" value="KAK9130785.1"/>
    <property type="molecule type" value="Genomic_DNA"/>
</dbReference>
<reference evidence="1 2" key="1">
    <citation type="submission" date="2024-01" db="EMBL/GenBank/DDBJ databases">
        <title>Genome assemblies of Stephania.</title>
        <authorList>
            <person name="Yang L."/>
        </authorList>
    </citation>
    <scope>NUCLEOTIDE SEQUENCE [LARGE SCALE GENOMIC DNA]</scope>
    <source>
        <strain evidence="1">QJT</strain>
        <tissue evidence="1">Leaf</tissue>
    </source>
</reference>
<name>A0AAP0JD29_9MAGN</name>
<keyword evidence="2" id="KW-1185">Reference proteome</keyword>
<dbReference type="PANTHER" id="PTHR47382">
    <property type="entry name" value="U-BOX DOMAIN-CONTAINING PROTEIN 52-LIKE"/>
    <property type="match status" value="1"/>
</dbReference>
<evidence type="ECO:0000313" key="2">
    <source>
        <dbReference type="Proteomes" id="UP001417504"/>
    </source>
</evidence>
<organism evidence="1 2">
    <name type="scientific">Stephania japonica</name>
    <dbReference type="NCBI Taxonomy" id="461633"/>
    <lineage>
        <taxon>Eukaryota</taxon>
        <taxon>Viridiplantae</taxon>
        <taxon>Streptophyta</taxon>
        <taxon>Embryophyta</taxon>
        <taxon>Tracheophyta</taxon>
        <taxon>Spermatophyta</taxon>
        <taxon>Magnoliopsida</taxon>
        <taxon>Ranunculales</taxon>
        <taxon>Menispermaceae</taxon>
        <taxon>Menispermoideae</taxon>
        <taxon>Cissampelideae</taxon>
        <taxon>Stephania</taxon>
    </lineage>
</organism>
<gene>
    <name evidence="1" type="ORF">Sjap_011272</name>
</gene>